<evidence type="ECO:0000259" key="6">
    <source>
        <dbReference type="PROSITE" id="PS51501"/>
    </source>
</evidence>
<dbReference type="GO" id="GO:0006457">
    <property type="term" value="P:protein folding"/>
    <property type="evidence" value="ECO:0007669"/>
    <property type="project" value="TreeGrafter"/>
</dbReference>
<keyword evidence="7" id="KW-1185">Reference proteome</keyword>
<dbReference type="RefSeq" id="XP_033461449.1">
    <property type="nucleotide sequence ID" value="XM_033601101.1"/>
</dbReference>
<gene>
    <name evidence="8" type="ORF">K489DRAFT_315596</name>
</gene>
<feature type="domain" description="DNL-type" evidence="6">
    <location>
        <begin position="83"/>
        <end position="178"/>
    </location>
</feature>
<evidence type="ECO:0000256" key="2">
    <source>
        <dbReference type="ARBA" id="ARBA00022771"/>
    </source>
</evidence>
<evidence type="ECO:0000256" key="4">
    <source>
        <dbReference type="PROSITE-ProRule" id="PRU00834"/>
    </source>
</evidence>
<dbReference type="Proteomes" id="UP000504637">
    <property type="component" value="Unplaced"/>
</dbReference>
<dbReference type="GO" id="GO:0030150">
    <property type="term" value="P:protein import into mitochondrial matrix"/>
    <property type="evidence" value="ECO:0007669"/>
    <property type="project" value="TreeGrafter"/>
</dbReference>
<reference evidence="8" key="1">
    <citation type="submission" date="2020-01" db="EMBL/GenBank/DDBJ databases">
        <authorList>
            <consortium name="DOE Joint Genome Institute"/>
            <person name="Haridas S."/>
            <person name="Albert R."/>
            <person name="Binder M."/>
            <person name="Bloem J."/>
            <person name="Labutti K."/>
            <person name="Salamov A."/>
            <person name="Andreopoulos B."/>
            <person name="Baker S.E."/>
            <person name="Barry K."/>
            <person name="Bills G."/>
            <person name="Bluhm B.H."/>
            <person name="Cannon C."/>
            <person name="Castanera R."/>
            <person name="Culley D.E."/>
            <person name="Daum C."/>
            <person name="Ezra D."/>
            <person name="Gonzalez J.B."/>
            <person name="Henrissat B."/>
            <person name="Kuo A."/>
            <person name="Liang C."/>
            <person name="Lipzen A."/>
            <person name="Lutzoni F."/>
            <person name="Magnuson J."/>
            <person name="Mondo S."/>
            <person name="Nolan M."/>
            <person name="Ohm R."/>
            <person name="Pangilinan J."/>
            <person name="Park H.-J."/>
            <person name="Ramirez L."/>
            <person name="Alfaro M."/>
            <person name="Sun H."/>
            <person name="Tritt A."/>
            <person name="Yoshinaga Y."/>
            <person name="Zwiers L.-H."/>
            <person name="Turgeon B.G."/>
            <person name="Goodwin S.B."/>
            <person name="Spatafora J.W."/>
            <person name="Crous P.W."/>
            <person name="Grigoriev I.V."/>
        </authorList>
    </citation>
    <scope>NUCLEOTIDE SEQUENCE</scope>
    <source>
        <strain evidence="8">CBS 342.82</strain>
    </source>
</reference>
<dbReference type="GO" id="GO:0005739">
    <property type="term" value="C:mitochondrion"/>
    <property type="evidence" value="ECO:0007669"/>
    <property type="project" value="TreeGrafter"/>
</dbReference>
<evidence type="ECO:0000313" key="7">
    <source>
        <dbReference type="Proteomes" id="UP000504637"/>
    </source>
</evidence>
<name>A0A6J3M975_9PEZI</name>
<dbReference type="InterPro" id="IPR024158">
    <property type="entry name" value="Mt_import_TIM15"/>
</dbReference>
<dbReference type="OrthoDB" id="512667at2759"/>
<keyword evidence="3" id="KW-0862">Zinc</keyword>
<keyword evidence="2 4" id="KW-0863">Zinc-finger</keyword>
<dbReference type="GO" id="GO:0008270">
    <property type="term" value="F:zinc ion binding"/>
    <property type="evidence" value="ECO:0007669"/>
    <property type="project" value="UniProtKB-KW"/>
</dbReference>
<proteinExistence type="predicted"/>
<accession>A0A6J3M975</accession>
<reference evidence="8" key="2">
    <citation type="submission" date="2020-04" db="EMBL/GenBank/DDBJ databases">
        <authorList>
            <consortium name="NCBI Genome Project"/>
        </authorList>
    </citation>
    <scope>NUCLEOTIDE SEQUENCE</scope>
    <source>
        <strain evidence="8">CBS 342.82</strain>
    </source>
</reference>
<dbReference type="PANTHER" id="PTHR20922:SF13">
    <property type="entry name" value="DNL-TYPE ZINC FINGER PROTEIN"/>
    <property type="match status" value="1"/>
</dbReference>
<dbReference type="GO" id="GO:0051087">
    <property type="term" value="F:protein-folding chaperone binding"/>
    <property type="evidence" value="ECO:0007669"/>
    <property type="project" value="TreeGrafter"/>
</dbReference>
<protein>
    <submittedName>
        <fullName evidence="8">Zf-DNL-domain-containing protein</fullName>
    </submittedName>
</protein>
<dbReference type="GO" id="GO:0050821">
    <property type="term" value="P:protein stabilization"/>
    <property type="evidence" value="ECO:0007669"/>
    <property type="project" value="TreeGrafter"/>
</dbReference>
<evidence type="ECO:0000256" key="3">
    <source>
        <dbReference type="ARBA" id="ARBA00022833"/>
    </source>
</evidence>
<evidence type="ECO:0000313" key="8">
    <source>
        <dbReference type="RefSeq" id="XP_033461449.1"/>
    </source>
</evidence>
<feature type="region of interest" description="Disordered" evidence="5">
    <location>
        <begin position="49"/>
        <end position="70"/>
    </location>
</feature>
<feature type="compositionally biased region" description="Basic and acidic residues" evidence="5">
    <location>
        <begin position="59"/>
        <end position="69"/>
    </location>
</feature>
<evidence type="ECO:0000256" key="5">
    <source>
        <dbReference type="SAM" id="MobiDB-lite"/>
    </source>
</evidence>
<organism evidence="8">
    <name type="scientific">Dissoconium aciculare CBS 342.82</name>
    <dbReference type="NCBI Taxonomy" id="1314786"/>
    <lineage>
        <taxon>Eukaryota</taxon>
        <taxon>Fungi</taxon>
        <taxon>Dikarya</taxon>
        <taxon>Ascomycota</taxon>
        <taxon>Pezizomycotina</taxon>
        <taxon>Dothideomycetes</taxon>
        <taxon>Dothideomycetidae</taxon>
        <taxon>Mycosphaerellales</taxon>
        <taxon>Dissoconiaceae</taxon>
        <taxon>Dissoconium</taxon>
    </lineage>
</organism>
<dbReference type="PANTHER" id="PTHR20922">
    <property type="entry name" value="DNL-TYPE ZINC FINGER PROTEIN"/>
    <property type="match status" value="1"/>
</dbReference>
<dbReference type="AlphaFoldDB" id="A0A6J3M975"/>
<dbReference type="Pfam" id="PF05180">
    <property type="entry name" value="zf-DNL"/>
    <property type="match status" value="1"/>
</dbReference>
<sequence>MRSAASHRIPLLPRSQPHFLSSSLPRTTWPSARTSRSIFAALQARTLSTDAEEPAQRPLTDRTQADKVSQDQTDAEAIAARKAAAPAYQLWITCKKCLERSSHTISKQAYHFGSCVVQCPKCKSQHLISDNLKIFSDTNITMEDIAKEHGQKLRKGRLGADGDIEFYDEDAEAKVAHAETKAA</sequence>
<dbReference type="GeneID" id="54358901"/>
<keyword evidence="1" id="KW-0479">Metal-binding</keyword>
<evidence type="ECO:0000256" key="1">
    <source>
        <dbReference type="ARBA" id="ARBA00022723"/>
    </source>
</evidence>
<reference evidence="8" key="3">
    <citation type="submission" date="2025-08" db="UniProtKB">
        <authorList>
            <consortium name="RefSeq"/>
        </authorList>
    </citation>
    <scope>IDENTIFICATION</scope>
    <source>
        <strain evidence="8">CBS 342.82</strain>
    </source>
</reference>
<dbReference type="InterPro" id="IPR007853">
    <property type="entry name" value="Znf_DNL-typ"/>
</dbReference>
<dbReference type="PROSITE" id="PS51501">
    <property type="entry name" value="ZF_DNL"/>
    <property type="match status" value="1"/>
</dbReference>